<dbReference type="ExpressionAtlas" id="A0A0G2JLA2">
    <property type="expression patterns" value="baseline and differential"/>
</dbReference>
<keyword evidence="2" id="KW-1185">Reference proteome</keyword>
<dbReference type="OpenTargets" id="ENSG00000214013"/>
<dbReference type="Antibodypedia" id="1713">
    <property type="antibodies" value="113 antibodies from 22 providers"/>
</dbReference>
<dbReference type="HGNC" id="HGNC:4139">
    <property type="gene designation" value="GANC"/>
</dbReference>
<reference evidence="1 2" key="1">
    <citation type="journal article" date="2001" name="Nature">
        <title>Initial sequencing and analysis of the human genome.</title>
        <authorList>
            <consortium name="International Human Genome Sequencing Consortium"/>
            <person name="Lander E.S."/>
            <person name="Linton L.M."/>
            <person name="Birren B."/>
            <person name="Nusbaum C."/>
            <person name="Zody M.C."/>
            <person name="Baldwin J."/>
            <person name="Devon K."/>
            <person name="Dewar K."/>
            <person name="Doyle M."/>
            <person name="FitzHugh W."/>
            <person name="Funke R."/>
            <person name="Gage D."/>
            <person name="Harris K."/>
            <person name="Heaford A."/>
            <person name="Howland J."/>
            <person name="Kann L."/>
            <person name="Lehoczky J."/>
            <person name="LeVine R."/>
            <person name="McEwan P."/>
            <person name="McKernan K."/>
            <person name="Meldrim J."/>
            <person name="Mesirov J.P."/>
            <person name="Miranda C."/>
            <person name="Morris W."/>
            <person name="Naylor J."/>
            <person name="Raymond C."/>
            <person name="Rosetti M."/>
            <person name="Santos R."/>
            <person name="Sheridan A."/>
            <person name="Sougnez C."/>
            <person name="Stange-Thomann N."/>
            <person name="Stojanovic N."/>
            <person name="Subramanian A."/>
            <person name="Wyman D."/>
            <person name="Rogers J."/>
            <person name="Sulston J."/>
            <person name="Ainscough R."/>
            <person name="Beck S."/>
            <person name="Bentley D."/>
            <person name="Burton J."/>
            <person name="Clee C."/>
            <person name="Carter N."/>
            <person name="Coulson A."/>
            <person name="Deadman R."/>
            <person name="Deloukas P."/>
            <person name="Dunham A."/>
            <person name="Dunham I."/>
            <person name="Durbin R."/>
            <person name="French L."/>
            <person name="Grafham D."/>
            <person name="Gregory S."/>
            <person name="Hubbard T."/>
            <person name="Humphray S."/>
            <person name="Hunt A."/>
            <person name="Jones M."/>
            <person name="Lloyd C."/>
            <person name="McMurray A."/>
            <person name="Matthews L."/>
            <person name="Mercer S."/>
            <person name="Milne S."/>
            <person name="Mullikin J.C."/>
            <person name="Mungall A."/>
            <person name="Plumb R."/>
            <person name="Ross M."/>
            <person name="Shownkeen R."/>
            <person name="Sims S."/>
            <person name="Waterston R.H."/>
            <person name="Wilson R.K."/>
            <person name="Hillier L.W."/>
            <person name="McPherson J.D."/>
            <person name="Marra M.A."/>
            <person name="Mardis E.R."/>
            <person name="Fulton L.A."/>
            <person name="Chinwalla A.T."/>
            <person name="Pepin K.H."/>
            <person name="Gish W.R."/>
            <person name="Chissoe S.L."/>
            <person name="Wendl M.C."/>
            <person name="Delehaunty K.D."/>
            <person name="Miner T.L."/>
            <person name="Delehaunty A."/>
            <person name="Kramer J.B."/>
            <person name="Cook L.L."/>
            <person name="Fulton R.S."/>
            <person name="Johnson D.L."/>
            <person name="Minx P.J."/>
            <person name="Clifton S.W."/>
            <person name="Hawkins T."/>
            <person name="Branscomb E."/>
            <person name="Predki P."/>
            <person name="Richardson P."/>
            <person name="Wenning S."/>
            <person name="Slezak T."/>
            <person name="Doggett N."/>
            <person name="Cheng J.F."/>
            <person name="Olsen A."/>
            <person name="Lucas S."/>
            <person name="Elkin C."/>
            <person name="Uberbacher E."/>
            <person name="Frazier M."/>
            <person name="Gibbs R.A."/>
            <person name="Muzny D.M."/>
            <person name="Scherer S.E."/>
            <person name="Bouck J.B."/>
            <person name="Sodergren E.J."/>
            <person name="Worley K.C."/>
            <person name="Rives C.M."/>
            <person name="Gorrell J.H."/>
            <person name="Metzker M.L."/>
            <person name="Naylor S.L."/>
            <person name="Kucherlapati R.S."/>
            <person name="Nelson D.L."/>
            <person name="Weinstock G.M."/>
            <person name="Sakaki Y."/>
            <person name="Fujiyama A."/>
            <person name="Hattori M."/>
            <person name="Yada T."/>
            <person name="Toyoda A."/>
            <person name="Itoh T."/>
            <person name="Kawagoe C."/>
            <person name="Watanabe H."/>
            <person name="Totoki Y."/>
            <person name="Taylor T."/>
            <person name="Weissenbach J."/>
            <person name="Heilig R."/>
            <person name="Saurin W."/>
            <person name="Artiguenave F."/>
            <person name="Brottier P."/>
            <person name="Bruls T."/>
            <person name="Pelletier E."/>
            <person name="Robert C."/>
            <person name="Wincker P."/>
            <person name="Smith D.R."/>
            <person name="Doucette-Stamm L."/>
            <person name="Rubenfield M."/>
            <person name="Weinstock K."/>
            <person name="Lee H.M."/>
            <person name="Dubois J."/>
            <person name="Rosenthal A."/>
            <person name="Platzer M."/>
            <person name="Nyakatura G."/>
            <person name="Taudien S."/>
            <person name="Rump A."/>
            <person name="Yang H."/>
            <person name="Yu J."/>
            <person name="Wang J."/>
            <person name="Huang G."/>
            <person name="Gu J."/>
            <person name="Hood L."/>
            <person name="Rowen L."/>
            <person name="Madan A."/>
            <person name="Qin S."/>
            <person name="Davis R.W."/>
            <person name="Federspiel N.A."/>
            <person name="Abola A.P."/>
            <person name="Proctor M.J."/>
            <person name="Myers R.M."/>
            <person name="Schmutz J."/>
            <person name="Dickson M."/>
            <person name="Grimwood J."/>
            <person name="Cox D.R."/>
            <person name="Olson M.V."/>
            <person name="Kaul R."/>
            <person name="Raymond C."/>
            <person name="Shimizu N."/>
            <person name="Kawasaki K."/>
            <person name="Minoshima S."/>
            <person name="Evans G.A."/>
            <person name="Athanasiou M."/>
            <person name="Schultz R."/>
            <person name="Roe B.A."/>
            <person name="Chen F."/>
            <person name="Pan H."/>
            <person name="Ramser J."/>
            <person name="Lehrach H."/>
            <person name="Reinhardt R."/>
            <person name="McCombie W.R."/>
            <person name="de la Bastide M."/>
            <person name="Dedhia N."/>
            <person name="Blocker H."/>
            <person name="Hornischer K."/>
            <person name="Nordsiek G."/>
            <person name="Agarwala R."/>
            <person name="Aravind L."/>
            <person name="Bailey J.A."/>
            <person name="Bateman A."/>
            <person name="Batzoglou S."/>
            <person name="Birney E."/>
            <person name="Bork P."/>
            <person name="Brown D.G."/>
            <person name="Burge C.B."/>
            <person name="Cerutti L."/>
            <person name="Chen H.C."/>
            <person name="Church D."/>
            <person name="Clamp M."/>
            <person name="Copley R.R."/>
            <person name="Doerks T."/>
            <person name="Eddy S.R."/>
            <person name="Eichler E.E."/>
            <person name="Furey T.S."/>
            <person name="Galagan J."/>
            <person name="Gilbert J.G."/>
            <person name="Harmon C."/>
            <person name="Hayashizaki Y."/>
            <person name="Haussler D."/>
            <person name="Hermjakob H."/>
            <person name="Hokamp K."/>
            <person name="Jang W."/>
            <person name="Johnson L.S."/>
            <person name="Jones T.A."/>
            <person name="Kasif S."/>
            <person name="Kaspryzk A."/>
            <person name="Kennedy S."/>
            <person name="Kent W.J."/>
            <person name="Kitts P."/>
            <person name="Koonin E.V."/>
            <person name="Korf I."/>
            <person name="Kulp D."/>
            <person name="Lancet D."/>
            <person name="Lowe T.M."/>
            <person name="McLysaght A."/>
            <person name="Mikkelsen T."/>
            <person name="Moran J.V."/>
            <person name="Mulder N."/>
            <person name="Pollara V.J."/>
            <person name="Ponting C.P."/>
            <person name="Schuler G."/>
            <person name="Schultz J."/>
            <person name="Slater G."/>
            <person name="Smit A.F."/>
            <person name="Stupka E."/>
            <person name="Szustakowski J."/>
            <person name="Thierry-Mieg D."/>
            <person name="Thierry-Mieg J."/>
            <person name="Wagner L."/>
            <person name="Wallis J."/>
            <person name="Wheeler R."/>
            <person name="Williams A."/>
            <person name="Wolf Y.I."/>
            <person name="Wolfe K.H."/>
            <person name="Yang S.P."/>
            <person name="Yeh R.F."/>
            <person name="Collins F."/>
            <person name="Guyer M.S."/>
            <person name="Peterson J."/>
            <person name="Felsenfeld A."/>
            <person name="Wetterstrand K.A."/>
            <person name="Patrinos A."/>
            <person name="Morgan M.J."/>
            <person name="de Jong P."/>
            <person name="Catanese J.J."/>
            <person name="Osoegawa K."/>
            <person name="Shizuya H."/>
            <person name="Choi S."/>
            <person name="Chen Y.J."/>
        </authorList>
    </citation>
    <scope>NUCLEOTIDE SEQUENCE [LARGE SCALE GENOMIC DNA]</scope>
</reference>
<proteinExistence type="predicted"/>
<reference evidence="1" key="5">
    <citation type="submission" date="2025-09" db="UniProtKB">
        <authorList>
            <consortium name="Ensembl"/>
        </authorList>
    </citation>
    <scope>IDENTIFICATION</scope>
</reference>
<dbReference type="ChiTaRS" id="GANC">
    <property type="organism name" value="human"/>
</dbReference>
<name>A0A0G2JLA2_HUMAN</name>
<dbReference type="Proteomes" id="UP000005640">
    <property type="component" value="Chromosome 15"/>
</dbReference>
<reference evidence="1 2" key="2">
    <citation type="journal article" date="2004" name="Nature">
        <title>Finishing the euchromatic sequence of the human genome.</title>
        <authorList>
            <consortium name="International Human Genome Sequencing Consortium"/>
        </authorList>
    </citation>
    <scope>NUCLEOTIDE SEQUENCE [LARGE SCALE GENOMIC DNA]</scope>
</reference>
<sequence>MEAAVKEEI</sequence>
<evidence type="ECO:0000313" key="2">
    <source>
        <dbReference type="Proteomes" id="UP000005640"/>
    </source>
</evidence>
<dbReference type="Bgee" id="ENSG00000214013">
    <property type="expression patterns" value="Expressed in sural nerve and 129 other cell types or tissues"/>
</dbReference>
<protein>
    <submittedName>
        <fullName evidence="1">Glucosidase alpha, neutral C</fullName>
    </submittedName>
</protein>
<dbReference type="VEuPathDB" id="HostDB:ENSG00000214013"/>
<dbReference type="EMBL" id="AC012651">
    <property type="status" value="NOT_ANNOTATED_CDS"/>
    <property type="molecule type" value="Genomic_DNA"/>
</dbReference>
<gene>
    <name evidence="1" type="primary">GANC</name>
</gene>
<accession>A0A0G2JLA2</accession>
<evidence type="ECO:0000313" key="1">
    <source>
        <dbReference type="Ensembl" id="ENSP00000454816.1"/>
    </source>
</evidence>
<dbReference type="Ensembl" id="ENST00000561871.1">
    <property type="protein sequence ID" value="ENSP00000454816.1"/>
    <property type="gene ID" value="ENSG00000214013.10"/>
</dbReference>
<dbReference type="GeneTree" id="ENSGT00940000159230"/>
<feature type="non-terminal residue" evidence="1">
    <location>
        <position position="9"/>
    </location>
</feature>
<dbReference type="EMBL" id="AC022468">
    <property type="status" value="NOT_ANNOTATED_CDS"/>
    <property type="molecule type" value="Genomic_DNA"/>
</dbReference>
<dbReference type="OrthoDB" id="3237269at2759"/>
<reference evidence="1" key="4">
    <citation type="submission" date="2025-08" db="UniProtKB">
        <authorList>
            <consortium name="Ensembl"/>
        </authorList>
    </citation>
    <scope>IDENTIFICATION</scope>
</reference>
<organism evidence="1 2">
    <name type="scientific">Homo sapiens</name>
    <name type="common">Human</name>
    <dbReference type="NCBI Taxonomy" id="9606"/>
    <lineage>
        <taxon>Eukaryota</taxon>
        <taxon>Metazoa</taxon>
        <taxon>Chordata</taxon>
        <taxon>Craniata</taxon>
        <taxon>Vertebrata</taxon>
        <taxon>Euteleostomi</taxon>
        <taxon>Mammalia</taxon>
        <taxon>Eutheria</taxon>
        <taxon>Euarchontoglires</taxon>
        <taxon>Primates</taxon>
        <taxon>Haplorrhini</taxon>
        <taxon>Catarrhini</taxon>
        <taxon>Hominidae</taxon>
        <taxon>Homo</taxon>
    </lineage>
</organism>
<reference evidence="1 2" key="3">
    <citation type="journal article" date="2006" name="Nature">
        <title>Analysis of the DNA sequence and duplication history of human chromosome 15.</title>
        <authorList>
            <person name="Zody M.C."/>
            <person name="Garber M."/>
            <person name="Sharpe T."/>
            <person name="Young S.K."/>
            <person name="Rowen L."/>
            <person name="O'Neill K."/>
            <person name="Whittaker C.A."/>
            <person name="Kamal M."/>
            <person name="Chang J.L."/>
            <person name="Cuomo C.A."/>
            <person name="Dewar K."/>
            <person name="FitzGerald M.G."/>
            <person name="Kodira C.D."/>
            <person name="Madan A."/>
            <person name="Qin S."/>
            <person name="Yang X."/>
            <person name="Abbasi N."/>
            <person name="Abouelleil A."/>
            <person name="Arachchi H.M."/>
            <person name="Baradarani L."/>
            <person name="Birditt B."/>
            <person name="Bloom S."/>
            <person name="Bloom T."/>
            <person name="Borowsky M.L."/>
            <person name="Burke J."/>
            <person name="Butler J."/>
            <person name="Cook A."/>
            <person name="DeArellano K."/>
            <person name="DeCaprio D."/>
            <person name="Dorris L.III."/>
            <person name="Dors M."/>
            <person name="Eichler E.E."/>
            <person name="Engels R."/>
            <person name="Fahey J."/>
            <person name="Fleetwood P."/>
            <person name="Friedman C."/>
            <person name="Gearin G."/>
            <person name="Hall J.L."/>
            <person name="Hensley G."/>
            <person name="Johnson E."/>
            <person name="Jones C."/>
            <person name="Kamat A."/>
            <person name="Kaur A."/>
            <person name="Locke D.P."/>
            <person name="Madan A."/>
            <person name="Munson G."/>
            <person name="Jaffe D.B."/>
            <person name="Lui A."/>
            <person name="Macdonald P."/>
            <person name="Mauceli E."/>
            <person name="Naylor J.W."/>
            <person name="Nesbitt R."/>
            <person name="Nicol R."/>
            <person name="O'Leary S.B."/>
            <person name="Ratcliffe A."/>
            <person name="Rounsley S."/>
            <person name="She X."/>
            <person name="Sneddon K.M."/>
            <person name="Stewart S."/>
            <person name="Sougnez C."/>
            <person name="Stone S.M."/>
            <person name="Topham K."/>
            <person name="Vincent D."/>
            <person name="Wang S."/>
            <person name="Zimmer A.R."/>
            <person name="Birren B.W."/>
            <person name="Hood L."/>
            <person name="Lander E.S."/>
            <person name="Nusbaum C."/>
        </authorList>
    </citation>
    <scope>NUCLEOTIDE SEQUENCE [LARGE SCALE GENOMIC DNA]</scope>
</reference>